<dbReference type="AlphaFoldDB" id="A0A6J3MJ30"/>
<evidence type="ECO:0000256" key="2">
    <source>
        <dbReference type="ARBA" id="ARBA00006675"/>
    </source>
</evidence>
<dbReference type="Pfam" id="PF10998">
    <property type="entry name" value="DUF2838"/>
    <property type="match status" value="1"/>
</dbReference>
<gene>
    <name evidence="16" type="ORF">K489DRAFT_415730</name>
</gene>
<keyword evidence="15" id="KW-1185">Reference proteome</keyword>
<evidence type="ECO:0000313" key="15">
    <source>
        <dbReference type="Proteomes" id="UP000504637"/>
    </source>
</evidence>
<evidence type="ECO:0000256" key="8">
    <source>
        <dbReference type="ARBA" id="ARBA00023098"/>
    </source>
</evidence>
<dbReference type="OrthoDB" id="406287at2759"/>
<evidence type="ECO:0000256" key="5">
    <source>
        <dbReference type="ARBA" id="ARBA00022679"/>
    </source>
</evidence>
<dbReference type="InterPro" id="IPR021261">
    <property type="entry name" value="GPCAT"/>
</dbReference>
<keyword evidence="7 14" id="KW-1133">Transmembrane helix</keyword>
<dbReference type="GO" id="GO:0006656">
    <property type="term" value="P:phosphatidylcholine biosynthetic process"/>
    <property type="evidence" value="ECO:0007669"/>
    <property type="project" value="TreeGrafter"/>
</dbReference>
<protein>
    <recommendedName>
        <fullName evidence="3">Glycerophosphocholine acyltransferase 1</fullName>
    </recommendedName>
</protein>
<keyword evidence="6 14" id="KW-0812">Transmembrane</keyword>
<comment type="similarity">
    <text evidence="2">Belongs to the GPC1 family.</text>
</comment>
<feature type="transmembrane region" description="Helical" evidence="14">
    <location>
        <begin position="420"/>
        <end position="440"/>
    </location>
</feature>
<dbReference type="GO" id="GO:0016020">
    <property type="term" value="C:membrane"/>
    <property type="evidence" value="ECO:0007669"/>
    <property type="project" value="UniProtKB-SubCell"/>
</dbReference>
<evidence type="ECO:0000256" key="10">
    <source>
        <dbReference type="ARBA" id="ARBA00023209"/>
    </source>
</evidence>
<evidence type="ECO:0000256" key="14">
    <source>
        <dbReference type="SAM" id="Phobius"/>
    </source>
</evidence>
<dbReference type="GeneID" id="54365975"/>
<accession>A0A6J3MJ30</accession>
<feature type="region of interest" description="Disordered" evidence="13">
    <location>
        <begin position="1"/>
        <end position="71"/>
    </location>
</feature>
<evidence type="ECO:0000256" key="9">
    <source>
        <dbReference type="ARBA" id="ARBA00023136"/>
    </source>
</evidence>
<feature type="transmembrane region" description="Helical" evidence="14">
    <location>
        <begin position="332"/>
        <end position="353"/>
    </location>
</feature>
<dbReference type="PANTHER" id="PTHR31201:SF1">
    <property type="entry name" value="GLYCEROPHOSPHOCHOLINE ACYLTRANSFERASE 1"/>
    <property type="match status" value="1"/>
</dbReference>
<evidence type="ECO:0000256" key="12">
    <source>
        <dbReference type="ARBA" id="ARBA00023315"/>
    </source>
</evidence>
<organism evidence="16">
    <name type="scientific">Dissoconium aciculare CBS 342.82</name>
    <dbReference type="NCBI Taxonomy" id="1314786"/>
    <lineage>
        <taxon>Eukaryota</taxon>
        <taxon>Fungi</taxon>
        <taxon>Dikarya</taxon>
        <taxon>Ascomycota</taxon>
        <taxon>Pezizomycotina</taxon>
        <taxon>Dothideomycetes</taxon>
        <taxon>Dothideomycetidae</taxon>
        <taxon>Mycosphaerellales</taxon>
        <taxon>Dissoconiaceae</taxon>
        <taxon>Dissoconium</taxon>
    </lineage>
</organism>
<keyword evidence="11" id="KW-1208">Phospholipid metabolism</keyword>
<evidence type="ECO:0000256" key="4">
    <source>
        <dbReference type="ARBA" id="ARBA00022516"/>
    </source>
</evidence>
<dbReference type="Proteomes" id="UP000504637">
    <property type="component" value="Unplaced"/>
</dbReference>
<evidence type="ECO:0000256" key="7">
    <source>
        <dbReference type="ARBA" id="ARBA00022989"/>
    </source>
</evidence>
<keyword evidence="4" id="KW-0444">Lipid biosynthesis</keyword>
<dbReference type="RefSeq" id="XP_033464957.1">
    <property type="nucleotide sequence ID" value="XM_033608176.1"/>
</dbReference>
<keyword evidence="8" id="KW-0443">Lipid metabolism</keyword>
<evidence type="ECO:0000256" key="3">
    <source>
        <dbReference type="ARBA" id="ARBA00019082"/>
    </source>
</evidence>
<proteinExistence type="inferred from homology"/>
<comment type="subcellular location">
    <subcellularLocation>
        <location evidence="1">Membrane</location>
        <topology evidence="1">Multi-pass membrane protein</topology>
    </subcellularLocation>
</comment>
<reference evidence="16" key="3">
    <citation type="submission" date="2025-08" db="UniProtKB">
        <authorList>
            <consortium name="RefSeq"/>
        </authorList>
    </citation>
    <scope>IDENTIFICATION</scope>
    <source>
        <strain evidence="16">CBS 342.82</strain>
    </source>
</reference>
<feature type="transmembrane region" description="Helical" evidence="14">
    <location>
        <begin position="250"/>
        <end position="269"/>
    </location>
</feature>
<reference evidence="16" key="1">
    <citation type="submission" date="2020-01" db="EMBL/GenBank/DDBJ databases">
        <authorList>
            <consortium name="DOE Joint Genome Institute"/>
            <person name="Haridas S."/>
            <person name="Albert R."/>
            <person name="Binder M."/>
            <person name="Bloem J."/>
            <person name="Labutti K."/>
            <person name="Salamov A."/>
            <person name="Andreopoulos B."/>
            <person name="Baker S.E."/>
            <person name="Barry K."/>
            <person name="Bills G."/>
            <person name="Bluhm B.H."/>
            <person name="Cannon C."/>
            <person name="Castanera R."/>
            <person name="Culley D.E."/>
            <person name="Daum C."/>
            <person name="Ezra D."/>
            <person name="Gonzalez J.B."/>
            <person name="Henrissat B."/>
            <person name="Kuo A."/>
            <person name="Liang C."/>
            <person name="Lipzen A."/>
            <person name="Lutzoni F."/>
            <person name="Magnuson J."/>
            <person name="Mondo S."/>
            <person name="Nolan M."/>
            <person name="Ohm R."/>
            <person name="Pangilinan J."/>
            <person name="Park H.-J."/>
            <person name="Ramirez L."/>
            <person name="Alfaro M."/>
            <person name="Sun H."/>
            <person name="Tritt A."/>
            <person name="Yoshinaga Y."/>
            <person name="Zwiers L.-H."/>
            <person name="Turgeon B.G."/>
            <person name="Goodwin S.B."/>
            <person name="Spatafora J.W."/>
            <person name="Crous P.W."/>
            <person name="Grigoriev I.V."/>
        </authorList>
    </citation>
    <scope>NUCLEOTIDE SEQUENCE</scope>
    <source>
        <strain evidence="16">CBS 342.82</strain>
    </source>
</reference>
<keyword evidence="9 14" id="KW-0472">Membrane</keyword>
<reference evidence="16" key="2">
    <citation type="submission" date="2020-04" db="EMBL/GenBank/DDBJ databases">
        <authorList>
            <consortium name="NCBI Genome Project"/>
        </authorList>
    </citation>
    <scope>NUCLEOTIDE SEQUENCE</scope>
    <source>
        <strain evidence="16">CBS 342.82</strain>
    </source>
</reference>
<feature type="transmembrane region" description="Helical" evidence="14">
    <location>
        <begin position="171"/>
        <end position="191"/>
    </location>
</feature>
<evidence type="ECO:0000256" key="6">
    <source>
        <dbReference type="ARBA" id="ARBA00022692"/>
    </source>
</evidence>
<dbReference type="PANTHER" id="PTHR31201">
    <property type="entry name" value="OS01G0585100 PROTEIN"/>
    <property type="match status" value="1"/>
</dbReference>
<feature type="transmembrane region" description="Helical" evidence="14">
    <location>
        <begin position="222"/>
        <end position="244"/>
    </location>
</feature>
<keyword evidence="5" id="KW-0808">Transferase</keyword>
<keyword evidence="12" id="KW-0012">Acyltransferase</keyword>
<evidence type="ECO:0000313" key="16">
    <source>
        <dbReference type="RefSeq" id="XP_033464957.1"/>
    </source>
</evidence>
<evidence type="ECO:0000256" key="11">
    <source>
        <dbReference type="ARBA" id="ARBA00023264"/>
    </source>
</evidence>
<evidence type="ECO:0000256" key="1">
    <source>
        <dbReference type="ARBA" id="ARBA00004141"/>
    </source>
</evidence>
<evidence type="ECO:0000256" key="13">
    <source>
        <dbReference type="SAM" id="MobiDB-lite"/>
    </source>
</evidence>
<keyword evidence="10" id="KW-0594">Phospholipid biosynthesis</keyword>
<feature type="compositionally biased region" description="Polar residues" evidence="13">
    <location>
        <begin position="33"/>
        <end position="44"/>
    </location>
</feature>
<name>A0A6J3MJ30_9PEZI</name>
<dbReference type="GO" id="GO:0016746">
    <property type="term" value="F:acyltransferase activity"/>
    <property type="evidence" value="ECO:0007669"/>
    <property type="project" value="UniProtKB-KW"/>
</dbReference>
<sequence>MTTDLDQMAAAKEENSKPPPTSSESDDALRTNGHATPSNINTGDYLSAGGGSASGLSTPTTPGLSANFDSFDRESFPPVDRLTMFDILENLALPQRLERMQSAIHDNAEKLRRQRQRLTTRALSSKNIVVDEWRKRVKIDPDQQLEKYRKRMRMSVDRLSRRWNAAKSVTVMEKVSFVTAVLNIFISAYIIGAYPEYFHYWYSLQLAYFMPLRWYKYHQIGFHYFLADLCYFVNILLVMSIWVFPHSKRLLISTYCLAFGNNAVAIAMWRNSLVFHSLDKTTTLFIHIMPCATLHVLVHLIPESMQRAKFPAIHTIKFSPVDAPEHYSLLDMIIWATLPYAIWQLSYHFLITVRKRSKIAAGRPTSFTWLRRSYRGNFLGKFVLSFPDAYQEWVFMGIQYCYALLTMTPCPIWFRSSYASAFFMVVVFGWASWNGATYYIDVFGRRMEKELEALRKEVARMAKSPELAGQDGSSNGAFSPISSPNGPSALDGAATSSALDLGPAAQLGSPAMSGEGGGASMHYRGKSIEGIPYLDNESVVDSVDATPAGEAGIVRTIDGGVTVSGETPFAKLGGEQEAGEYFADHAKTR</sequence>
<feature type="compositionally biased region" description="Low complexity" evidence="13">
    <location>
        <begin position="54"/>
        <end position="63"/>
    </location>
</feature>